<evidence type="ECO:0000256" key="10">
    <source>
        <dbReference type="ARBA" id="ARBA00023180"/>
    </source>
</evidence>
<dbReference type="GO" id="GO:0003993">
    <property type="term" value="F:acid phosphatase activity"/>
    <property type="evidence" value="ECO:0007669"/>
    <property type="project" value="TreeGrafter"/>
</dbReference>
<evidence type="ECO:0000256" key="12">
    <source>
        <dbReference type="ARBA" id="ARBA00043668"/>
    </source>
</evidence>
<name>A0AAD9N6L4_9ANNE</name>
<evidence type="ECO:0000256" key="6">
    <source>
        <dbReference type="ARBA" id="ARBA00022475"/>
    </source>
</evidence>
<keyword evidence="7" id="KW-0732">Signal</keyword>
<evidence type="ECO:0000256" key="1">
    <source>
        <dbReference type="ARBA" id="ARBA00004236"/>
    </source>
</evidence>
<comment type="subcellular location">
    <subcellularLocation>
        <location evidence="1">Cell membrane</location>
    </subcellularLocation>
</comment>
<keyword evidence="8" id="KW-0378">Hydrolase</keyword>
<dbReference type="InterPro" id="IPR000560">
    <property type="entry name" value="His_Pase_clade-2"/>
</dbReference>
<dbReference type="EC" id="3.1.3.80" evidence="3"/>
<reference evidence="17" key="1">
    <citation type="journal article" date="2023" name="Mol. Biol. Evol.">
        <title>Third-Generation Sequencing Reveals the Adaptive Role of the Epigenome in Three Deep-Sea Polychaetes.</title>
        <authorList>
            <person name="Perez M."/>
            <person name="Aroh O."/>
            <person name="Sun Y."/>
            <person name="Lan Y."/>
            <person name="Juniper S.K."/>
            <person name="Young C.R."/>
            <person name="Angers B."/>
            <person name="Qian P.Y."/>
        </authorList>
    </citation>
    <scope>NUCLEOTIDE SEQUENCE</scope>
    <source>
        <strain evidence="17">P08H-3</strain>
    </source>
</reference>
<evidence type="ECO:0000256" key="16">
    <source>
        <dbReference type="PIRSR" id="PIRSR000894-2"/>
    </source>
</evidence>
<feature type="disulfide bond" evidence="16">
    <location>
        <begin position="78"/>
        <end position="405"/>
    </location>
</feature>
<comment type="catalytic activity">
    <reaction evidence="15">
        <text>(2R)-2,3-bisphosphoglycerate + H2O = (2R)-2-phosphoglycerate + phosphate</text>
        <dbReference type="Rhea" id="RHEA:27381"/>
        <dbReference type="ChEBI" id="CHEBI:15377"/>
        <dbReference type="ChEBI" id="CHEBI:43474"/>
        <dbReference type="ChEBI" id="CHEBI:58248"/>
        <dbReference type="ChEBI" id="CHEBI:58289"/>
        <dbReference type="EC" id="3.1.3.80"/>
    </reaction>
    <physiologicalReaction direction="left-to-right" evidence="15">
        <dbReference type="Rhea" id="RHEA:27382"/>
    </physiologicalReaction>
</comment>
<dbReference type="PANTHER" id="PTHR20963:SF8">
    <property type="entry name" value="MULTIPLE INOSITOL POLYPHOSPHATE PHOSPHATASE 1"/>
    <property type="match status" value="1"/>
</dbReference>
<evidence type="ECO:0000256" key="13">
    <source>
        <dbReference type="ARBA" id="ARBA00043671"/>
    </source>
</evidence>
<dbReference type="PIRSF" id="PIRSF000894">
    <property type="entry name" value="Acid_phosphatase"/>
    <property type="match status" value="1"/>
</dbReference>
<dbReference type="Pfam" id="PF00328">
    <property type="entry name" value="His_Phos_2"/>
    <property type="match status" value="1"/>
</dbReference>
<comment type="catalytic activity">
    <reaction evidence="13">
        <text>1D-myo-inositol 1,2,4,5,6-pentakisphosphate + H2O = 1D-myo-inositol 1,2,5,6-tetrakisphosphate + phosphate</text>
        <dbReference type="Rhea" id="RHEA:77115"/>
        <dbReference type="ChEBI" id="CHEBI:15377"/>
        <dbReference type="ChEBI" id="CHEBI:43474"/>
        <dbReference type="ChEBI" id="CHEBI:57798"/>
        <dbReference type="ChEBI" id="CHEBI:195535"/>
        <dbReference type="EC" id="3.1.3.62"/>
    </reaction>
    <physiologicalReaction direction="left-to-right" evidence="13">
        <dbReference type="Rhea" id="RHEA:77116"/>
    </physiologicalReaction>
</comment>
<dbReference type="InterPro" id="IPR029033">
    <property type="entry name" value="His_PPase_superfam"/>
</dbReference>
<evidence type="ECO:0000256" key="7">
    <source>
        <dbReference type="ARBA" id="ARBA00022729"/>
    </source>
</evidence>
<organism evidence="17 18">
    <name type="scientific">Paralvinella palmiformis</name>
    <dbReference type="NCBI Taxonomy" id="53620"/>
    <lineage>
        <taxon>Eukaryota</taxon>
        <taxon>Metazoa</taxon>
        <taxon>Spiralia</taxon>
        <taxon>Lophotrochozoa</taxon>
        <taxon>Annelida</taxon>
        <taxon>Polychaeta</taxon>
        <taxon>Sedentaria</taxon>
        <taxon>Canalipalpata</taxon>
        <taxon>Terebellida</taxon>
        <taxon>Terebelliformia</taxon>
        <taxon>Alvinellidae</taxon>
        <taxon>Paralvinella</taxon>
    </lineage>
</organism>
<dbReference type="GO" id="GO:0034417">
    <property type="term" value="F:bisphosphoglycerate 3-phosphatase activity"/>
    <property type="evidence" value="ECO:0007669"/>
    <property type="project" value="UniProtKB-EC"/>
</dbReference>
<dbReference type="AlphaFoldDB" id="A0AAD9N6L4"/>
<evidence type="ECO:0000313" key="18">
    <source>
        <dbReference type="Proteomes" id="UP001208570"/>
    </source>
</evidence>
<sequence length="469" mass="54633">MGSTCIIRLYYVSVFILGTGRLKQIYRFGTKTAYEASIGYWSQSDSKSKYSSHVDLLELVDKLNSSTSFVHRRWPEFCSPVQLNALIRHGIRNLGQNDIIHFLSVVNKISSRPESANHNFNDLLNTLFELTDIVTSYEEKSLLPQGRDEQKYVARRIYDMYSDLLVEMDVDDIYLVVSSSQRTVDSCLAFMEEWMRKTNSLQSNPPLHTNDTLIRFFDKCGKYVKEIEEQEKVALNEYYKYQGDNFNKISEKLSKKLNLNEEQSLSKKEVKALYMISAIEVAALKTNKVLALFDDEDITLLEYATDLKNYWKKSFGHEINYRQSCPLLLDVFQHLENVIQNRNRYKAVLRFGHAETLLPLVALLGLFKDEVQLNAENQDIHADRKFRTSRISPFSANVFFVLYECDKHIGNGISWKKDMIQVVVNEMPVVLPGCEHDFCPYETFYEQYKDILDTCNFENICRLQNHDEL</sequence>
<dbReference type="EMBL" id="JAODUP010000165">
    <property type="protein sequence ID" value="KAK2158710.1"/>
    <property type="molecule type" value="Genomic_DNA"/>
</dbReference>
<dbReference type="PANTHER" id="PTHR20963">
    <property type="entry name" value="MULTIPLE INOSITOL POLYPHOSPHATE PHOSPHATASE-RELATED"/>
    <property type="match status" value="1"/>
</dbReference>
<comment type="caution">
    <text evidence="17">The sequence shown here is derived from an EMBL/GenBank/DDBJ whole genome shotgun (WGS) entry which is preliminary data.</text>
</comment>
<evidence type="ECO:0000256" key="11">
    <source>
        <dbReference type="ARBA" id="ARBA00031642"/>
    </source>
</evidence>
<keyword evidence="6" id="KW-1003">Cell membrane</keyword>
<evidence type="ECO:0000256" key="4">
    <source>
        <dbReference type="ARBA" id="ARBA00013040"/>
    </source>
</evidence>
<evidence type="ECO:0000256" key="15">
    <source>
        <dbReference type="ARBA" id="ARBA00043832"/>
    </source>
</evidence>
<evidence type="ECO:0000313" key="17">
    <source>
        <dbReference type="EMBL" id="KAK2158710.1"/>
    </source>
</evidence>
<keyword evidence="10" id="KW-0325">Glycoprotein</keyword>
<dbReference type="SUPFAM" id="SSF53254">
    <property type="entry name" value="Phosphoglycerate mutase-like"/>
    <property type="match status" value="1"/>
</dbReference>
<evidence type="ECO:0000256" key="3">
    <source>
        <dbReference type="ARBA" id="ARBA00012976"/>
    </source>
</evidence>
<dbReference type="InterPro" id="IPR016274">
    <property type="entry name" value="Histidine_acid_Pase_euk"/>
</dbReference>
<dbReference type="Proteomes" id="UP001208570">
    <property type="component" value="Unassembled WGS sequence"/>
</dbReference>
<comment type="catalytic activity">
    <reaction evidence="14">
        <text>1D-myo-inositol hexakisphosphate + H2O = 1D-myo-inositol 1,2,4,5,6-pentakisphosphate + phosphate</text>
        <dbReference type="Rhea" id="RHEA:16989"/>
        <dbReference type="ChEBI" id="CHEBI:15377"/>
        <dbReference type="ChEBI" id="CHEBI:43474"/>
        <dbReference type="ChEBI" id="CHEBI:57798"/>
        <dbReference type="ChEBI" id="CHEBI:58130"/>
        <dbReference type="EC" id="3.1.3.62"/>
    </reaction>
    <physiologicalReaction direction="left-to-right" evidence="14">
        <dbReference type="Rhea" id="RHEA:16990"/>
    </physiologicalReaction>
</comment>
<keyword evidence="18" id="KW-1185">Reference proteome</keyword>
<dbReference type="GO" id="GO:0052745">
    <property type="term" value="F:inositol phosphate phosphatase activity"/>
    <property type="evidence" value="ECO:0007669"/>
    <property type="project" value="TreeGrafter"/>
</dbReference>
<comment type="catalytic activity">
    <reaction evidence="12">
        <text>1D-myo-inositol 1,2,5,6-tetrakisphosphate + H2O = 1D-myo-inositol 1,2,6-trisphosphate + phosphate</text>
        <dbReference type="Rhea" id="RHEA:77119"/>
        <dbReference type="ChEBI" id="CHEBI:15377"/>
        <dbReference type="ChEBI" id="CHEBI:43474"/>
        <dbReference type="ChEBI" id="CHEBI:195535"/>
        <dbReference type="ChEBI" id="CHEBI:195537"/>
        <dbReference type="EC" id="3.1.3.62"/>
    </reaction>
    <physiologicalReaction direction="left-to-right" evidence="12">
        <dbReference type="Rhea" id="RHEA:77120"/>
    </physiologicalReaction>
</comment>
<evidence type="ECO:0000256" key="8">
    <source>
        <dbReference type="ARBA" id="ARBA00022801"/>
    </source>
</evidence>
<feature type="disulfide bond" evidence="16">
    <location>
        <begin position="434"/>
        <end position="439"/>
    </location>
</feature>
<dbReference type="EC" id="3.1.3.62" evidence="4"/>
<protein>
    <recommendedName>
        <fullName evidence="5">Multiple inositol polyphosphate phosphatase 1</fullName>
        <ecNumber evidence="4">3.1.3.62</ecNumber>
        <ecNumber evidence="3">3.1.3.80</ecNumber>
    </recommendedName>
    <alternativeName>
        <fullName evidence="11">2,3-bisphosphoglycerate 3-phosphatase</fullName>
    </alternativeName>
</protein>
<gene>
    <name evidence="17" type="ORF">LSH36_165g05043</name>
</gene>
<evidence type="ECO:0000256" key="9">
    <source>
        <dbReference type="ARBA" id="ARBA00023136"/>
    </source>
</evidence>
<accession>A0AAD9N6L4</accession>
<evidence type="ECO:0000256" key="5">
    <source>
        <dbReference type="ARBA" id="ARBA00018097"/>
    </source>
</evidence>
<evidence type="ECO:0000256" key="2">
    <source>
        <dbReference type="ARBA" id="ARBA00008422"/>
    </source>
</evidence>
<comment type="similarity">
    <text evidence="2">Belongs to the histidine acid phosphatase family. MINPP1 subfamily.</text>
</comment>
<keyword evidence="16" id="KW-1015">Disulfide bond</keyword>
<evidence type="ECO:0000256" key="14">
    <source>
        <dbReference type="ARBA" id="ARBA00043691"/>
    </source>
</evidence>
<dbReference type="CDD" id="cd07061">
    <property type="entry name" value="HP_HAP_like"/>
    <property type="match status" value="1"/>
</dbReference>
<dbReference type="Gene3D" id="3.40.50.1240">
    <property type="entry name" value="Phosphoglycerate mutase-like"/>
    <property type="match status" value="1"/>
</dbReference>
<dbReference type="GO" id="GO:0005886">
    <property type="term" value="C:plasma membrane"/>
    <property type="evidence" value="ECO:0007669"/>
    <property type="project" value="UniProtKB-SubCell"/>
</dbReference>
<proteinExistence type="inferred from homology"/>
<keyword evidence="9" id="KW-0472">Membrane</keyword>